<gene>
    <name evidence="2" type="ORF">O0S09_02665</name>
</gene>
<dbReference type="Pfam" id="PF23438">
    <property type="entry name" value="DUF7123"/>
    <property type="match status" value="1"/>
</dbReference>
<sequence>MVSDMELQVQVPQYNSTQQRILNYLKAGVASGTRFFKAKYIAKELGISSRAVGTNLALLAEKCMEFEIVQWGYSTSTTWMVKLRSLVSS</sequence>
<dbReference type="InterPro" id="IPR036388">
    <property type="entry name" value="WH-like_DNA-bd_sf"/>
</dbReference>
<evidence type="ECO:0000313" key="2">
    <source>
        <dbReference type="EMBL" id="MCZ0862158.1"/>
    </source>
</evidence>
<dbReference type="RefSeq" id="WP_268922374.1">
    <property type="nucleotide sequence ID" value="NZ_JAPTGC010000003.1"/>
</dbReference>
<dbReference type="Gene3D" id="1.10.10.10">
    <property type="entry name" value="Winged helix-like DNA-binding domain superfamily/Winged helix DNA-binding domain"/>
    <property type="match status" value="1"/>
</dbReference>
<comment type="caution">
    <text evidence="2">The sequence shown here is derived from an EMBL/GenBank/DDBJ whole genome shotgun (WGS) entry which is preliminary data.</text>
</comment>
<organism evidence="2 3">
    <name type="scientific">Methanocorpusculum vombati</name>
    <dbReference type="NCBI Taxonomy" id="3002864"/>
    <lineage>
        <taxon>Archaea</taxon>
        <taxon>Methanobacteriati</taxon>
        <taxon>Methanobacteriota</taxon>
        <taxon>Stenosarchaea group</taxon>
        <taxon>Methanomicrobia</taxon>
        <taxon>Methanomicrobiales</taxon>
        <taxon>Methanocorpusculaceae</taxon>
        <taxon>Methanocorpusculum</taxon>
    </lineage>
</organism>
<reference evidence="2" key="1">
    <citation type="submission" date="2022-12" db="EMBL/GenBank/DDBJ databases">
        <title>Isolation and characterisation of novel Methanocorpusculum spp. from native Australian herbivores indicates the genus is ancestrally host-associated.</title>
        <authorList>
            <person name="Volmer J.G."/>
            <person name="Soo R.M."/>
            <person name="Evans P.N."/>
            <person name="Hoedt E.C."/>
            <person name="Astorga Alsina A.L."/>
            <person name="Woodcroft B.J."/>
            <person name="Tyson G.W."/>
            <person name="Hugenholtz P."/>
            <person name="Morrison M."/>
        </authorList>
    </citation>
    <scope>NUCLEOTIDE SEQUENCE</scope>
    <source>
        <strain evidence="2">CW153</strain>
    </source>
</reference>
<proteinExistence type="predicted"/>
<name>A0ABT4IM60_9EURY</name>
<evidence type="ECO:0000313" key="3">
    <source>
        <dbReference type="Proteomes" id="UP001141336"/>
    </source>
</evidence>
<evidence type="ECO:0000259" key="1">
    <source>
        <dbReference type="Pfam" id="PF23438"/>
    </source>
</evidence>
<dbReference type="InterPro" id="IPR055547">
    <property type="entry name" value="DUF7123"/>
</dbReference>
<keyword evidence="3" id="KW-1185">Reference proteome</keyword>
<protein>
    <recommendedName>
        <fullName evidence="1">DUF7123 domain-containing protein</fullName>
    </recommendedName>
</protein>
<feature type="domain" description="DUF7123" evidence="1">
    <location>
        <begin position="9"/>
        <end position="82"/>
    </location>
</feature>
<dbReference type="Proteomes" id="UP001141336">
    <property type="component" value="Unassembled WGS sequence"/>
</dbReference>
<dbReference type="EMBL" id="JAPTGC010000003">
    <property type="protein sequence ID" value="MCZ0862158.1"/>
    <property type="molecule type" value="Genomic_DNA"/>
</dbReference>
<accession>A0ABT4IM60</accession>